<dbReference type="RefSeq" id="WP_240100772.1">
    <property type="nucleotide sequence ID" value="NZ_JAJSON010000030.1"/>
</dbReference>
<protein>
    <submittedName>
        <fullName evidence="1">Uncharacterized protein</fullName>
    </submittedName>
</protein>
<evidence type="ECO:0000313" key="1">
    <source>
        <dbReference type="EMBL" id="MCG9973332.1"/>
    </source>
</evidence>
<gene>
    <name evidence="1" type="ORF">LU635_16895</name>
</gene>
<proteinExistence type="predicted"/>
<comment type="caution">
    <text evidence="1">The sequence shown here is derived from an EMBL/GenBank/DDBJ whole genome shotgun (WGS) entry which is preliminary data.</text>
</comment>
<accession>A0A9X1UZL3</accession>
<organism evidence="1 2">
    <name type="scientific">Christiangramia crocea</name>
    <dbReference type="NCBI Taxonomy" id="2904124"/>
    <lineage>
        <taxon>Bacteria</taxon>
        <taxon>Pseudomonadati</taxon>
        <taxon>Bacteroidota</taxon>
        <taxon>Flavobacteriia</taxon>
        <taxon>Flavobacteriales</taxon>
        <taxon>Flavobacteriaceae</taxon>
        <taxon>Christiangramia</taxon>
    </lineage>
</organism>
<dbReference type="Proteomes" id="UP001139344">
    <property type="component" value="Unassembled WGS sequence"/>
</dbReference>
<dbReference type="AlphaFoldDB" id="A0A9X1UZL3"/>
<keyword evidence="2" id="KW-1185">Reference proteome</keyword>
<sequence>MKKIFALVAILFILFISLIYWSVSSTDKEFETCRIESFEDLDKVDFREHDSVLIAASSLYEGDILKQFMQGENYREAWATPVQVPIVFLDTLKGGMKIVKEGGGKQTHSLRLKSDNGILYSLRSVTKDPEELIPEIAETLGLENIIVDGISAQHPYGALLAAELADIAGVFHTHPRLVFIPKQERLDDYNEKYGNRLYLLEYETEGEKNWTSLENIKEIVETDDLQELKQKNPEKLNIDRSALVRLRLFDILIGDWDRHAEQWGWALQERNDEMNAIPIAGDRDNAFFNLSGVIAEILTNKNIEPLVRPFEKEVDYMPGLVYPFDRYFLWNTPEEVFIEQAEDLQNVMTDEKIDEAFKVWPEAISKLDRQEITLKIKSRRKDLKDYAKNFHNIIQEKGKLSEHLKGSEELSLSNEMLQCFECAMQDQS</sequence>
<name>A0A9X1UZL3_9FLAO</name>
<reference evidence="1" key="1">
    <citation type="submission" date="2021-12" db="EMBL/GenBank/DDBJ databases">
        <title>Description of Gramella crocea sp. nov., a new bacterium isolated from activated sludge.</title>
        <authorList>
            <person name="Zhang X."/>
        </authorList>
    </citation>
    <scope>NUCLEOTIDE SEQUENCE</scope>
    <source>
        <strain evidence="1">YB25</strain>
    </source>
</reference>
<dbReference type="EMBL" id="JAJSON010000030">
    <property type="protein sequence ID" value="MCG9973332.1"/>
    <property type="molecule type" value="Genomic_DNA"/>
</dbReference>
<evidence type="ECO:0000313" key="2">
    <source>
        <dbReference type="Proteomes" id="UP001139344"/>
    </source>
</evidence>